<accession>A0AAW6RIA7</accession>
<evidence type="ECO:0000256" key="1">
    <source>
        <dbReference type="SAM" id="SignalP"/>
    </source>
</evidence>
<keyword evidence="1" id="KW-0732">Signal</keyword>
<evidence type="ECO:0000313" key="2">
    <source>
        <dbReference type="EMBL" id="MDG9699990.1"/>
    </source>
</evidence>
<feature type="chain" id="PRO_5043700741" description="DUF3617 family protein" evidence="1">
    <location>
        <begin position="26"/>
        <end position="169"/>
    </location>
</feature>
<protein>
    <recommendedName>
        <fullName evidence="4">DUF3617 family protein</fullName>
    </recommendedName>
</protein>
<feature type="signal peptide" evidence="1">
    <location>
        <begin position="1"/>
        <end position="25"/>
    </location>
</feature>
<dbReference type="EMBL" id="JARVII010000020">
    <property type="protein sequence ID" value="MDG9699990.1"/>
    <property type="molecule type" value="Genomic_DNA"/>
</dbReference>
<keyword evidence="3" id="KW-1185">Reference proteome</keyword>
<dbReference type="RefSeq" id="WP_279524795.1">
    <property type="nucleotide sequence ID" value="NZ_JARVII010000020.1"/>
</dbReference>
<gene>
    <name evidence="2" type="ORF">QB898_09755</name>
</gene>
<name>A0AAW6RIA7_9BURK</name>
<dbReference type="Proteomes" id="UP001237156">
    <property type="component" value="Unassembled WGS sequence"/>
</dbReference>
<proteinExistence type="predicted"/>
<reference evidence="2 3" key="1">
    <citation type="submission" date="2023-04" db="EMBL/GenBank/DDBJ databases">
        <title>Ottowia paracancer sp. nov., isolated from human stomach.</title>
        <authorList>
            <person name="Song Y."/>
        </authorList>
    </citation>
    <scope>NUCLEOTIDE SEQUENCE [LARGE SCALE GENOMIC DNA]</scope>
    <source>
        <strain evidence="2 3">10c7w1</strain>
    </source>
</reference>
<evidence type="ECO:0008006" key="4">
    <source>
        <dbReference type="Google" id="ProtNLM"/>
    </source>
</evidence>
<organism evidence="2 3">
    <name type="scientific">Ottowia cancrivicina</name>
    <dbReference type="NCBI Taxonomy" id="3040346"/>
    <lineage>
        <taxon>Bacteria</taxon>
        <taxon>Pseudomonadati</taxon>
        <taxon>Pseudomonadota</taxon>
        <taxon>Betaproteobacteria</taxon>
        <taxon>Burkholderiales</taxon>
        <taxon>Comamonadaceae</taxon>
        <taxon>Ottowia</taxon>
    </lineage>
</organism>
<evidence type="ECO:0000313" key="3">
    <source>
        <dbReference type="Proteomes" id="UP001237156"/>
    </source>
</evidence>
<sequence>MKARRLLWPAVMGLLAAALAQGTWAAADADASPPQAAPVQTAPAAAESLPAALQGEWEPVSRALESAGNLTLQTQSLIWSPCGAAAHAMQVQADGAGHLLKLVGQSACQLDGTPVSHLRVQRSAKQACDLEVAVFANDKQLAKGERLAWGVYTQASCPEGGAPGTAGGH</sequence>
<comment type="caution">
    <text evidence="2">The sequence shown here is derived from an EMBL/GenBank/DDBJ whole genome shotgun (WGS) entry which is preliminary data.</text>
</comment>
<dbReference type="AlphaFoldDB" id="A0AAW6RIA7"/>